<dbReference type="PANTHER" id="PTHR43384">
    <property type="entry name" value="SEPTUM SITE-DETERMINING PROTEIN MIND HOMOLOG, CHLOROPLASTIC-RELATED"/>
    <property type="match status" value="1"/>
</dbReference>
<evidence type="ECO:0000256" key="2">
    <source>
        <dbReference type="ARBA" id="ARBA00022840"/>
    </source>
</evidence>
<dbReference type="InterPro" id="IPR027417">
    <property type="entry name" value="P-loop_NTPase"/>
</dbReference>
<dbReference type="PANTHER" id="PTHR43384:SF4">
    <property type="entry name" value="CELLULOSE BIOSYNTHESIS PROTEIN BCSQ-RELATED"/>
    <property type="match status" value="1"/>
</dbReference>
<sequence>MFDQAESLRRLTRRASRPASFAIVGADGSGCSTLTAELAISLTRNGQRPLLLDAQPGQVLSRRLGLPPAATLSGPTRRPRALSELMSQSPHGITLLNLYASAAERAELSELAWHRLQGEFQPLERDADVVLINAPSPADDPIPAGIADNLILVLGPDTESLTQAYAELKRLHGFAGRLSANVLINRCDHLDEARLLFNRLAEVAGSYLQLPLRMVGFVPYDISVPRSQTLRRPLADAFPHSEAAEAYGQLAAQLPHWHTPPPGGADTGYLELLASASRDCTLAIGF</sequence>
<organism evidence="4 5">
    <name type="scientific">Crenobacter oryzisoli</name>
    <dbReference type="NCBI Taxonomy" id="3056844"/>
    <lineage>
        <taxon>Bacteria</taxon>
        <taxon>Pseudomonadati</taxon>
        <taxon>Pseudomonadota</taxon>
        <taxon>Betaproteobacteria</taxon>
        <taxon>Neisseriales</taxon>
        <taxon>Neisseriaceae</taxon>
        <taxon>Crenobacter</taxon>
    </lineage>
</organism>
<keyword evidence="1" id="KW-0547">Nucleotide-binding</keyword>
<dbReference type="RefSeq" id="WP_289829172.1">
    <property type="nucleotide sequence ID" value="NZ_JAUEDK010000008.1"/>
</dbReference>
<name>A0ABT7XLC5_9NEIS</name>
<gene>
    <name evidence="4" type="ORF">QU481_06780</name>
</gene>
<keyword evidence="5" id="KW-1185">Reference proteome</keyword>
<accession>A0ABT7XLC5</accession>
<proteinExistence type="predicted"/>
<evidence type="ECO:0000313" key="5">
    <source>
        <dbReference type="Proteomes" id="UP001168540"/>
    </source>
</evidence>
<evidence type="ECO:0000259" key="3">
    <source>
        <dbReference type="Pfam" id="PF01656"/>
    </source>
</evidence>
<comment type="caution">
    <text evidence="4">The sequence shown here is derived from an EMBL/GenBank/DDBJ whole genome shotgun (WGS) entry which is preliminary data.</text>
</comment>
<keyword evidence="2" id="KW-0067">ATP-binding</keyword>
<dbReference type="InterPro" id="IPR002586">
    <property type="entry name" value="CobQ/CobB/MinD/ParA_Nub-bd_dom"/>
</dbReference>
<dbReference type="InterPro" id="IPR050625">
    <property type="entry name" value="ParA/MinD_ATPase"/>
</dbReference>
<evidence type="ECO:0000313" key="4">
    <source>
        <dbReference type="EMBL" id="MDN0074599.1"/>
    </source>
</evidence>
<reference evidence="4" key="1">
    <citation type="submission" date="2023-06" db="EMBL/GenBank/DDBJ databases">
        <authorList>
            <person name="Zhang S."/>
        </authorList>
    </citation>
    <scope>NUCLEOTIDE SEQUENCE</scope>
    <source>
        <strain evidence="4">SG2303</strain>
    </source>
</reference>
<dbReference type="EMBL" id="JAUEDK010000008">
    <property type="protein sequence ID" value="MDN0074599.1"/>
    <property type="molecule type" value="Genomic_DNA"/>
</dbReference>
<dbReference type="SUPFAM" id="SSF52540">
    <property type="entry name" value="P-loop containing nucleoside triphosphate hydrolases"/>
    <property type="match status" value="1"/>
</dbReference>
<evidence type="ECO:0000256" key="1">
    <source>
        <dbReference type="ARBA" id="ARBA00022741"/>
    </source>
</evidence>
<protein>
    <submittedName>
        <fullName evidence="4">Cellulose synthase operon protein YhjQ/BcsQ</fullName>
    </submittedName>
</protein>
<feature type="domain" description="CobQ/CobB/MinD/ParA nucleotide binding" evidence="3">
    <location>
        <begin position="28"/>
        <end position="228"/>
    </location>
</feature>
<dbReference type="Gene3D" id="3.40.50.300">
    <property type="entry name" value="P-loop containing nucleotide triphosphate hydrolases"/>
    <property type="match status" value="1"/>
</dbReference>
<dbReference type="Pfam" id="PF01656">
    <property type="entry name" value="CbiA"/>
    <property type="match status" value="1"/>
</dbReference>
<dbReference type="Proteomes" id="UP001168540">
    <property type="component" value="Unassembled WGS sequence"/>
</dbReference>